<protein>
    <submittedName>
        <fullName evidence="1">Tubulin gamma chain</fullName>
    </submittedName>
</protein>
<evidence type="ECO:0000313" key="1">
    <source>
        <dbReference type="EMBL" id="MBW90804.1"/>
    </source>
</evidence>
<name>A0A2P2JBE8_RHIMU</name>
<dbReference type="EMBL" id="GGEC01010321">
    <property type="protein sequence ID" value="MBW90804.1"/>
    <property type="molecule type" value="Transcribed_RNA"/>
</dbReference>
<accession>A0A2P2JBE8</accession>
<sequence length="68" mass="7840">MLEAKLLPELHTYLIPALSHLQRYYFSRHFSSFSPPSPLPPSPTRDDHFRLQLPACNAKAPRGRPNKE</sequence>
<proteinExistence type="predicted"/>
<dbReference type="AlphaFoldDB" id="A0A2P2JBE8"/>
<reference evidence="1" key="1">
    <citation type="submission" date="2018-02" db="EMBL/GenBank/DDBJ databases">
        <title>Rhizophora mucronata_Transcriptome.</title>
        <authorList>
            <person name="Meera S.P."/>
            <person name="Sreeshan A."/>
            <person name="Augustine A."/>
        </authorList>
    </citation>
    <scope>NUCLEOTIDE SEQUENCE</scope>
    <source>
        <tissue evidence="1">Leaf</tissue>
    </source>
</reference>
<organism evidence="1">
    <name type="scientific">Rhizophora mucronata</name>
    <name type="common">Asiatic mangrove</name>
    <dbReference type="NCBI Taxonomy" id="61149"/>
    <lineage>
        <taxon>Eukaryota</taxon>
        <taxon>Viridiplantae</taxon>
        <taxon>Streptophyta</taxon>
        <taxon>Embryophyta</taxon>
        <taxon>Tracheophyta</taxon>
        <taxon>Spermatophyta</taxon>
        <taxon>Magnoliopsida</taxon>
        <taxon>eudicotyledons</taxon>
        <taxon>Gunneridae</taxon>
        <taxon>Pentapetalae</taxon>
        <taxon>rosids</taxon>
        <taxon>fabids</taxon>
        <taxon>Malpighiales</taxon>
        <taxon>Rhizophoraceae</taxon>
        <taxon>Rhizophora</taxon>
    </lineage>
</organism>